<evidence type="ECO:0000313" key="3">
    <source>
        <dbReference type="Proteomes" id="UP000639403"/>
    </source>
</evidence>
<organism evidence="2 3">
    <name type="scientific">Rhodonia placenta</name>
    <dbReference type="NCBI Taxonomy" id="104341"/>
    <lineage>
        <taxon>Eukaryota</taxon>
        <taxon>Fungi</taxon>
        <taxon>Dikarya</taxon>
        <taxon>Basidiomycota</taxon>
        <taxon>Agaricomycotina</taxon>
        <taxon>Agaricomycetes</taxon>
        <taxon>Polyporales</taxon>
        <taxon>Adustoporiaceae</taxon>
        <taxon>Rhodonia</taxon>
    </lineage>
</organism>
<dbReference type="Proteomes" id="UP000639403">
    <property type="component" value="Unassembled WGS sequence"/>
</dbReference>
<sequence>MQQPMLQFGNRGSYFVYSKPPPRVAPDSSWHAHIHYPVLKDWGAAVDEEELFLISELEEFEDISVDSIWKKGYQPPRLPARDNAEDTHIERLAAAVENVKRRASTDLSKPLLETEEPPRKRRRLDDDSLYTALPQPHLLPSPSTLHSLQAPVVDSAGLNAPRKTRPISPHSAGSLKNYLEDPYARAAWIVPVRGVLPWDCSSACMLSTKVAQGEPEQYKGQQLLLPCPPGGGYDDMNVEGRAVITWTADALSAFWNFLLSLRLACTLGPLSLSFHAASSSHSGRSVSSFPSAGHAQDTHSSGAHSRSTGAATDAQPHTLLSVDHIKVYHDAQYTIQIRNVLAAWRYTYSCSRGAAASDSAQLNGLDIDNHDSNTTHTLERAMAGHTGRIRLFKGAKLVLVDERSKGILIS</sequence>
<dbReference type="EMBL" id="JADOXO010000279">
    <property type="protein sequence ID" value="KAF9807359.1"/>
    <property type="molecule type" value="Genomic_DNA"/>
</dbReference>
<reference evidence="2" key="1">
    <citation type="submission" date="2020-11" db="EMBL/GenBank/DDBJ databases">
        <authorList>
            <person name="Koelle M."/>
            <person name="Horta M.A.C."/>
            <person name="Nowrousian M."/>
            <person name="Ohm R.A."/>
            <person name="Benz P."/>
            <person name="Pilgard A."/>
        </authorList>
    </citation>
    <scope>NUCLEOTIDE SEQUENCE</scope>
    <source>
        <strain evidence="2">FPRL280</strain>
    </source>
</reference>
<feature type="region of interest" description="Disordered" evidence="1">
    <location>
        <begin position="285"/>
        <end position="312"/>
    </location>
</feature>
<feature type="compositionally biased region" description="Polar residues" evidence="1">
    <location>
        <begin position="298"/>
        <end position="310"/>
    </location>
</feature>
<evidence type="ECO:0000313" key="2">
    <source>
        <dbReference type="EMBL" id="KAF9807359.1"/>
    </source>
</evidence>
<gene>
    <name evidence="2" type="ORF">IEO21_08253</name>
</gene>
<accession>A0A8H7NWM9</accession>
<proteinExistence type="predicted"/>
<reference evidence="2" key="2">
    <citation type="journal article" name="Front. Microbiol.">
        <title>Degradative Capacity of Two Strains of Rhodonia placenta: From Phenotype to Genotype.</title>
        <authorList>
            <person name="Kolle M."/>
            <person name="Horta M.A.C."/>
            <person name="Nowrousian M."/>
            <person name="Ohm R.A."/>
            <person name="Benz J.P."/>
            <person name="Pilgard A."/>
        </authorList>
    </citation>
    <scope>NUCLEOTIDE SEQUENCE</scope>
    <source>
        <strain evidence="2">FPRL280</strain>
    </source>
</reference>
<comment type="caution">
    <text evidence="2">The sequence shown here is derived from an EMBL/GenBank/DDBJ whole genome shotgun (WGS) entry which is preliminary data.</text>
</comment>
<name>A0A8H7NWM9_9APHY</name>
<evidence type="ECO:0000256" key="1">
    <source>
        <dbReference type="SAM" id="MobiDB-lite"/>
    </source>
</evidence>
<feature type="region of interest" description="Disordered" evidence="1">
    <location>
        <begin position="107"/>
        <end position="126"/>
    </location>
</feature>
<protein>
    <submittedName>
        <fullName evidence="2">Uncharacterized protein</fullName>
    </submittedName>
</protein>
<dbReference type="AlphaFoldDB" id="A0A8H7NWM9"/>